<dbReference type="GO" id="GO:0005524">
    <property type="term" value="F:ATP binding"/>
    <property type="evidence" value="ECO:0007669"/>
    <property type="project" value="UniProtKB-ARBA"/>
</dbReference>
<name>A0A6G4WX33_9ACTN</name>
<gene>
    <name evidence="13" type="ORF">G5C65_12645</name>
</gene>
<dbReference type="GO" id="GO:0070025">
    <property type="term" value="F:carbon monoxide binding"/>
    <property type="evidence" value="ECO:0007669"/>
    <property type="project" value="UniProtKB-ARBA"/>
</dbReference>
<evidence type="ECO:0000256" key="1">
    <source>
        <dbReference type="ARBA" id="ARBA00001946"/>
    </source>
</evidence>
<organism evidence="13 14">
    <name type="scientific">Streptomyces boncukensis</name>
    <dbReference type="NCBI Taxonomy" id="2711219"/>
    <lineage>
        <taxon>Bacteria</taxon>
        <taxon>Bacillati</taxon>
        <taxon>Actinomycetota</taxon>
        <taxon>Actinomycetes</taxon>
        <taxon>Kitasatosporales</taxon>
        <taxon>Streptomycetaceae</taxon>
        <taxon>Streptomyces</taxon>
    </lineage>
</organism>
<dbReference type="GO" id="GO:0000287">
    <property type="term" value="F:magnesium ion binding"/>
    <property type="evidence" value="ECO:0007669"/>
    <property type="project" value="UniProtKB-ARBA"/>
</dbReference>
<dbReference type="Proteomes" id="UP000477722">
    <property type="component" value="Unassembled WGS sequence"/>
</dbReference>
<feature type="domain" description="GAF" evidence="11">
    <location>
        <begin position="180"/>
        <end position="335"/>
    </location>
</feature>
<dbReference type="InterPro" id="IPR003594">
    <property type="entry name" value="HATPase_dom"/>
</dbReference>
<keyword evidence="3" id="KW-0963">Cytoplasm</keyword>
<dbReference type="AlphaFoldDB" id="A0A6G4WX33"/>
<dbReference type="SUPFAM" id="SSF55874">
    <property type="entry name" value="ATPase domain of HSP90 chaperone/DNA topoisomerase II/histidine kinase"/>
    <property type="match status" value="1"/>
</dbReference>
<comment type="cofactor">
    <cofactor evidence="2">
        <name>heme</name>
        <dbReference type="ChEBI" id="CHEBI:30413"/>
    </cofactor>
</comment>
<evidence type="ECO:0000256" key="2">
    <source>
        <dbReference type="ARBA" id="ARBA00001971"/>
    </source>
</evidence>
<dbReference type="Gene3D" id="3.30.565.10">
    <property type="entry name" value="Histidine kinase-like ATPase, C-terminal domain"/>
    <property type="match status" value="1"/>
</dbReference>
<protein>
    <submittedName>
        <fullName evidence="13">GAF domain-containing protein</fullName>
    </submittedName>
</protein>
<feature type="domain" description="GAF" evidence="11">
    <location>
        <begin position="16"/>
        <end position="163"/>
    </location>
</feature>
<evidence type="ECO:0000256" key="7">
    <source>
        <dbReference type="ARBA" id="ARBA00022777"/>
    </source>
</evidence>
<keyword evidence="5" id="KW-0808">Transferase</keyword>
<evidence type="ECO:0000259" key="12">
    <source>
        <dbReference type="SMART" id="SM00387"/>
    </source>
</evidence>
<dbReference type="Gene3D" id="1.20.5.1930">
    <property type="match status" value="1"/>
</dbReference>
<proteinExistence type="predicted"/>
<dbReference type="PANTHER" id="PTHR24421">
    <property type="entry name" value="NITRATE/NITRITE SENSOR PROTEIN NARX-RELATED"/>
    <property type="match status" value="1"/>
</dbReference>
<accession>A0A6G4WX33</accession>
<evidence type="ECO:0000256" key="10">
    <source>
        <dbReference type="ARBA" id="ARBA00023012"/>
    </source>
</evidence>
<dbReference type="CDD" id="cd16917">
    <property type="entry name" value="HATPase_UhpB-NarQ-NarX-like"/>
    <property type="match status" value="1"/>
</dbReference>
<dbReference type="InterPro" id="IPR036890">
    <property type="entry name" value="HATPase_C_sf"/>
</dbReference>
<evidence type="ECO:0000313" key="13">
    <source>
        <dbReference type="EMBL" id="NGO69190.1"/>
    </source>
</evidence>
<dbReference type="Pfam" id="PF02518">
    <property type="entry name" value="HATPase_c"/>
    <property type="match status" value="1"/>
</dbReference>
<evidence type="ECO:0000256" key="8">
    <source>
        <dbReference type="ARBA" id="ARBA00022842"/>
    </source>
</evidence>
<dbReference type="GO" id="GO:0016020">
    <property type="term" value="C:membrane"/>
    <property type="evidence" value="ECO:0007669"/>
    <property type="project" value="InterPro"/>
</dbReference>
<evidence type="ECO:0000259" key="11">
    <source>
        <dbReference type="SMART" id="SM00065"/>
    </source>
</evidence>
<dbReference type="GO" id="GO:0019826">
    <property type="term" value="F:oxygen sensor activity"/>
    <property type="evidence" value="ECO:0007669"/>
    <property type="project" value="UniProtKB-ARBA"/>
</dbReference>
<keyword evidence="6" id="KW-0479">Metal-binding</keyword>
<evidence type="ECO:0000256" key="3">
    <source>
        <dbReference type="ARBA" id="ARBA00022490"/>
    </source>
</evidence>
<evidence type="ECO:0000256" key="9">
    <source>
        <dbReference type="ARBA" id="ARBA00023004"/>
    </source>
</evidence>
<dbReference type="GO" id="GO:0070483">
    <property type="term" value="P:detection of hypoxia"/>
    <property type="evidence" value="ECO:0007669"/>
    <property type="project" value="UniProtKB-ARBA"/>
</dbReference>
<dbReference type="GO" id="GO:0000155">
    <property type="term" value="F:phosphorelay sensor kinase activity"/>
    <property type="evidence" value="ECO:0007669"/>
    <property type="project" value="InterPro"/>
</dbReference>
<reference evidence="13 14" key="1">
    <citation type="submission" date="2020-02" db="EMBL/GenBank/DDBJ databases">
        <title>Whole-genome analyses of novel actinobacteria.</title>
        <authorList>
            <person name="Sahin N."/>
            <person name="Tatar D."/>
        </authorList>
    </citation>
    <scope>NUCLEOTIDE SEQUENCE [LARGE SCALE GENOMIC DNA]</scope>
    <source>
        <strain evidence="13 14">SB3404</strain>
    </source>
</reference>
<keyword evidence="4" id="KW-0597">Phosphoprotein</keyword>
<evidence type="ECO:0000256" key="5">
    <source>
        <dbReference type="ARBA" id="ARBA00022679"/>
    </source>
</evidence>
<keyword evidence="7" id="KW-0418">Kinase</keyword>
<evidence type="ECO:0000313" key="14">
    <source>
        <dbReference type="Proteomes" id="UP000477722"/>
    </source>
</evidence>
<dbReference type="InterPro" id="IPR003018">
    <property type="entry name" value="GAF"/>
</dbReference>
<dbReference type="PANTHER" id="PTHR24421:SF56">
    <property type="entry name" value="OXYGEN SENSOR HISTIDINE KINASE RESPONSE REGULATOR DOST"/>
    <property type="match status" value="1"/>
</dbReference>
<dbReference type="GO" id="GO:0019825">
    <property type="term" value="F:oxygen binding"/>
    <property type="evidence" value="ECO:0007669"/>
    <property type="project" value="UniProtKB-ARBA"/>
</dbReference>
<dbReference type="GO" id="GO:0070026">
    <property type="term" value="F:nitric oxide binding"/>
    <property type="evidence" value="ECO:0007669"/>
    <property type="project" value="UniProtKB-ARBA"/>
</dbReference>
<comment type="caution">
    <text evidence="13">The sequence shown here is derived from an EMBL/GenBank/DDBJ whole genome shotgun (WGS) entry which is preliminary data.</text>
</comment>
<keyword evidence="10" id="KW-0902">Two-component regulatory system</keyword>
<sequence length="540" mass="56565">MHSLLEAVLSVGRELDLGQVLHRIVEAAVVLADAEYGALGVLDDRQRIARFLPVGIPDESARRIGPYPSGHGILGELIRHPRPLRLRDLAEHPASYGFPANHPPMRTFLGVPVRVRDQVFGNLYLTEKRGGAEFDADDEAVLTTLAVAAGVAIDNARMYHESRRREQWLEASGEITRTLLSGEAAGAVLSLVARHGLEAAQADSACVLLPCDGGGAEDALRVEVAEGAEADRLAGATVPVRTSLAGAAAAEGAPRAVPDIRTAEEGYAFPGLDTPHGPVVAVPMPSSSPGLTGALRLARHAGGPPFDAADVKLLASFAGQAALALEVARHRAEAEQLALLQDRDRIARDLHDLAIQRLFATGMTLQSAGRLIDRPEAAERVSHAVDDLDQTIKIIRSTIFGLRAQEGPGSGQSLRHQLTAAVNAGAQSLGFAPSLTLDGRIDTDVPRPLGDHLLAVLGEALSNAARHAGAGRVDVAVTVADEVVLTVADDGVGIGSAPHTSGLVNMRARTEQVGGSLAVEPSRKDGTGTRVTWRAPLPPG</sequence>
<dbReference type="GO" id="GO:0020037">
    <property type="term" value="F:heme binding"/>
    <property type="evidence" value="ECO:0007669"/>
    <property type="project" value="UniProtKB-ARBA"/>
</dbReference>
<dbReference type="InterPro" id="IPR011712">
    <property type="entry name" value="Sig_transdc_His_kin_sub3_dim/P"/>
</dbReference>
<dbReference type="GO" id="GO:0046983">
    <property type="term" value="F:protein dimerization activity"/>
    <property type="evidence" value="ECO:0007669"/>
    <property type="project" value="InterPro"/>
</dbReference>
<dbReference type="Pfam" id="PF07730">
    <property type="entry name" value="HisKA_3"/>
    <property type="match status" value="1"/>
</dbReference>
<dbReference type="InterPro" id="IPR050482">
    <property type="entry name" value="Sensor_HK_TwoCompSys"/>
</dbReference>
<dbReference type="EMBL" id="JAAKZZ010000101">
    <property type="protein sequence ID" value="NGO69190.1"/>
    <property type="molecule type" value="Genomic_DNA"/>
</dbReference>
<keyword evidence="14" id="KW-1185">Reference proteome</keyword>
<dbReference type="SUPFAM" id="SSF55781">
    <property type="entry name" value="GAF domain-like"/>
    <property type="match status" value="2"/>
</dbReference>
<dbReference type="Gene3D" id="3.30.450.40">
    <property type="match status" value="2"/>
</dbReference>
<comment type="cofactor">
    <cofactor evidence="1">
        <name>Mg(2+)</name>
        <dbReference type="ChEBI" id="CHEBI:18420"/>
    </cofactor>
</comment>
<dbReference type="InterPro" id="IPR029016">
    <property type="entry name" value="GAF-like_dom_sf"/>
</dbReference>
<dbReference type="FunFam" id="3.30.450.40:FF:000052">
    <property type="entry name" value="Oxygen sensor histidine kinase response regulator DevS/DosS"/>
    <property type="match status" value="1"/>
</dbReference>
<evidence type="ECO:0000256" key="4">
    <source>
        <dbReference type="ARBA" id="ARBA00022553"/>
    </source>
</evidence>
<dbReference type="SMART" id="SM00065">
    <property type="entry name" value="GAF"/>
    <property type="match status" value="2"/>
</dbReference>
<dbReference type="SMART" id="SM00387">
    <property type="entry name" value="HATPase_c"/>
    <property type="match status" value="1"/>
</dbReference>
<feature type="domain" description="Histidine kinase/HSP90-like ATPase" evidence="12">
    <location>
        <begin position="448"/>
        <end position="539"/>
    </location>
</feature>
<dbReference type="Pfam" id="PF13185">
    <property type="entry name" value="GAF_2"/>
    <property type="match status" value="2"/>
</dbReference>
<keyword evidence="9" id="KW-0408">Iron</keyword>
<keyword evidence="8" id="KW-0460">Magnesium</keyword>
<evidence type="ECO:0000256" key="6">
    <source>
        <dbReference type="ARBA" id="ARBA00022723"/>
    </source>
</evidence>